<keyword evidence="5" id="KW-0732">Signal</keyword>
<feature type="signal peptide" evidence="5">
    <location>
        <begin position="1"/>
        <end position="25"/>
    </location>
</feature>
<dbReference type="CDD" id="cd23992">
    <property type="entry name" value="PBP_GOBP"/>
    <property type="match status" value="1"/>
</dbReference>
<evidence type="ECO:0000256" key="2">
    <source>
        <dbReference type="ARBA" id="ARBA00008098"/>
    </source>
</evidence>
<dbReference type="InterPro" id="IPR052295">
    <property type="entry name" value="Odorant-binding_protein"/>
</dbReference>
<dbReference type="GO" id="GO:0005576">
    <property type="term" value="C:extracellular region"/>
    <property type="evidence" value="ECO:0007669"/>
    <property type="project" value="UniProtKB-SubCell"/>
</dbReference>
<evidence type="ECO:0000313" key="6">
    <source>
        <dbReference type="EMBL" id="KAK9752745.1"/>
    </source>
</evidence>
<feature type="chain" id="PRO_5043923541" evidence="5">
    <location>
        <begin position="26"/>
        <end position="215"/>
    </location>
</feature>
<reference evidence="6 7" key="1">
    <citation type="journal article" date="2024" name="BMC Genomics">
        <title>De novo assembly and annotation of Popillia japonica's genome with initial clues to its potential as an invasive pest.</title>
        <authorList>
            <person name="Cucini C."/>
            <person name="Boschi S."/>
            <person name="Funari R."/>
            <person name="Cardaioli E."/>
            <person name="Iannotti N."/>
            <person name="Marturano G."/>
            <person name="Paoli F."/>
            <person name="Bruttini M."/>
            <person name="Carapelli A."/>
            <person name="Frati F."/>
            <person name="Nardi F."/>
        </authorList>
    </citation>
    <scope>NUCLEOTIDE SEQUENCE [LARGE SCALE GENOMIC DNA]</scope>
    <source>
        <strain evidence="6">DMR45628</strain>
    </source>
</reference>
<proteinExistence type="inferred from homology"/>
<dbReference type="Pfam" id="PF01395">
    <property type="entry name" value="PBP_GOBP"/>
    <property type="match status" value="1"/>
</dbReference>
<dbReference type="GO" id="GO:0005549">
    <property type="term" value="F:odorant binding"/>
    <property type="evidence" value="ECO:0007669"/>
    <property type="project" value="InterPro"/>
</dbReference>
<keyword evidence="3" id="KW-0964">Secreted</keyword>
<feature type="compositionally biased region" description="Polar residues" evidence="4">
    <location>
        <begin position="57"/>
        <end position="70"/>
    </location>
</feature>
<sequence>MMCRSVPQFCIVGIWICSGLIWVDGLECGLSSSQNQDELKRYTNICMNKNVNGNGDQIIENTSMGQQGYDSSYEDDSRGSSEDFLPQSSVGSKERAMNSLRDDSSTMTGDNLMPNNTEITDDCVIRCVLRELGMVDSSGYPDHAKISQNLIKGAENRELKDFLQDSTDECFQMMEQDEHMDSCSFSTQLIKCLADRGKANCADWPMSDVPFSHLF</sequence>
<dbReference type="InterPro" id="IPR006170">
    <property type="entry name" value="PBP/GOBP"/>
</dbReference>
<evidence type="ECO:0000256" key="1">
    <source>
        <dbReference type="ARBA" id="ARBA00004613"/>
    </source>
</evidence>
<evidence type="ECO:0000256" key="5">
    <source>
        <dbReference type="SAM" id="SignalP"/>
    </source>
</evidence>
<dbReference type="AlphaFoldDB" id="A0AAW1N2R0"/>
<dbReference type="Proteomes" id="UP001458880">
    <property type="component" value="Unassembled WGS sequence"/>
</dbReference>
<feature type="region of interest" description="Disordered" evidence="4">
    <location>
        <begin position="57"/>
        <end position="113"/>
    </location>
</feature>
<dbReference type="InterPro" id="IPR036728">
    <property type="entry name" value="PBP_GOBP_sf"/>
</dbReference>
<comment type="subcellular location">
    <subcellularLocation>
        <location evidence="1">Secreted</location>
    </subcellularLocation>
</comment>
<dbReference type="PANTHER" id="PTHR21066">
    <property type="entry name" value="ODORANT-BINDING PROTEIN 59A-RELATED"/>
    <property type="match status" value="1"/>
</dbReference>
<comment type="similarity">
    <text evidence="2">Belongs to the PBP/GOBP family.</text>
</comment>
<keyword evidence="7" id="KW-1185">Reference proteome</keyword>
<gene>
    <name evidence="6" type="ORF">QE152_g4003</name>
</gene>
<dbReference type="Gene3D" id="1.10.238.20">
    <property type="entry name" value="Pheromone/general odorant binding protein domain"/>
    <property type="match status" value="1"/>
</dbReference>
<feature type="compositionally biased region" description="Basic and acidic residues" evidence="4">
    <location>
        <begin position="92"/>
        <end position="104"/>
    </location>
</feature>
<evidence type="ECO:0000313" key="7">
    <source>
        <dbReference type="Proteomes" id="UP001458880"/>
    </source>
</evidence>
<dbReference type="PANTHER" id="PTHR21066:SF9">
    <property type="entry name" value="ODORANT-BINDING PROTEIN 59A"/>
    <property type="match status" value="1"/>
</dbReference>
<comment type="caution">
    <text evidence="6">The sequence shown here is derived from an EMBL/GenBank/DDBJ whole genome shotgun (WGS) entry which is preliminary data.</text>
</comment>
<protein>
    <submittedName>
        <fullName evidence="6">PBP/GOBP family</fullName>
    </submittedName>
</protein>
<accession>A0AAW1N2R0</accession>
<dbReference type="EMBL" id="JASPKY010000018">
    <property type="protein sequence ID" value="KAK9752745.1"/>
    <property type="molecule type" value="Genomic_DNA"/>
</dbReference>
<name>A0AAW1N2R0_POPJA</name>
<organism evidence="6 7">
    <name type="scientific">Popillia japonica</name>
    <name type="common">Japanese beetle</name>
    <dbReference type="NCBI Taxonomy" id="7064"/>
    <lineage>
        <taxon>Eukaryota</taxon>
        <taxon>Metazoa</taxon>
        <taxon>Ecdysozoa</taxon>
        <taxon>Arthropoda</taxon>
        <taxon>Hexapoda</taxon>
        <taxon>Insecta</taxon>
        <taxon>Pterygota</taxon>
        <taxon>Neoptera</taxon>
        <taxon>Endopterygota</taxon>
        <taxon>Coleoptera</taxon>
        <taxon>Polyphaga</taxon>
        <taxon>Scarabaeiformia</taxon>
        <taxon>Scarabaeidae</taxon>
        <taxon>Rutelinae</taxon>
        <taxon>Popillia</taxon>
    </lineage>
</organism>
<evidence type="ECO:0000256" key="4">
    <source>
        <dbReference type="SAM" id="MobiDB-lite"/>
    </source>
</evidence>
<evidence type="ECO:0000256" key="3">
    <source>
        <dbReference type="ARBA" id="ARBA00022525"/>
    </source>
</evidence>
<dbReference type="SUPFAM" id="SSF47565">
    <property type="entry name" value="Insect pheromone/odorant-binding proteins"/>
    <property type="match status" value="1"/>
</dbReference>